<feature type="transmembrane region" description="Helical" evidence="1">
    <location>
        <begin position="27"/>
        <end position="52"/>
    </location>
</feature>
<keyword evidence="1" id="KW-0472">Membrane</keyword>
<comment type="caution">
    <text evidence="2">The sequence shown here is derived from an EMBL/GenBank/DDBJ whole genome shotgun (WGS) entry which is preliminary data.</text>
</comment>
<reference evidence="2" key="1">
    <citation type="journal article" date="2023" name="GigaByte">
        <title>Genome assembly of the bearded iris, Iris pallida Lam.</title>
        <authorList>
            <person name="Bruccoleri R.E."/>
            <person name="Oakeley E.J."/>
            <person name="Faust A.M.E."/>
            <person name="Altorfer M."/>
            <person name="Dessus-Babus S."/>
            <person name="Burckhardt D."/>
            <person name="Oertli M."/>
            <person name="Naumann U."/>
            <person name="Petersen F."/>
            <person name="Wong J."/>
        </authorList>
    </citation>
    <scope>NUCLEOTIDE SEQUENCE</scope>
    <source>
        <strain evidence="2">GSM-AAB239-AS_SAM_17_03QT</strain>
    </source>
</reference>
<name>A0AAX6EJF5_IRIPA</name>
<accession>A0AAX6EJF5</accession>
<sequence>MLTRKDAEFICLSLFDWLNSTPNRSHITLIIQTTFTLFVMSYIPASALLTVLLPCYDSFLICSTYFYTVLDYGTRFYLEEGLQPRSLFGLRVVTRLSNGSQVAFTLCLVFHYYCLL</sequence>
<reference evidence="2" key="2">
    <citation type="submission" date="2023-04" db="EMBL/GenBank/DDBJ databases">
        <authorList>
            <person name="Bruccoleri R.E."/>
            <person name="Oakeley E.J."/>
            <person name="Faust A.-M."/>
            <person name="Dessus-Babus S."/>
            <person name="Altorfer M."/>
            <person name="Burckhardt D."/>
            <person name="Oertli M."/>
            <person name="Naumann U."/>
            <person name="Petersen F."/>
            <person name="Wong J."/>
        </authorList>
    </citation>
    <scope>NUCLEOTIDE SEQUENCE</scope>
    <source>
        <strain evidence="2">GSM-AAB239-AS_SAM_17_03QT</strain>
        <tissue evidence="2">Leaf</tissue>
    </source>
</reference>
<evidence type="ECO:0000256" key="1">
    <source>
        <dbReference type="SAM" id="Phobius"/>
    </source>
</evidence>
<keyword evidence="3" id="KW-1185">Reference proteome</keyword>
<keyword evidence="1" id="KW-0812">Transmembrane</keyword>
<dbReference type="EMBL" id="JANAVB010036019">
    <property type="protein sequence ID" value="KAJ6804164.1"/>
    <property type="molecule type" value="Genomic_DNA"/>
</dbReference>
<organism evidence="2 3">
    <name type="scientific">Iris pallida</name>
    <name type="common">Sweet iris</name>
    <dbReference type="NCBI Taxonomy" id="29817"/>
    <lineage>
        <taxon>Eukaryota</taxon>
        <taxon>Viridiplantae</taxon>
        <taxon>Streptophyta</taxon>
        <taxon>Embryophyta</taxon>
        <taxon>Tracheophyta</taxon>
        <taxon>Spermatophyta</taxon>
        <taxon>Magnoliopsida</taxon>
        <taxon>Liliopsida</taxon>
        <taxon>Asparagales</taxon>
        <taxon>Iridaceae</taxon>
        <taxon>Iridoideae</taxon>
        <taxon>Irideae</taxon>
        <taxon>Iris</taxon>
    </lineage>
</organism>
<protein>
    <submittedName>
        <fullName evidence="2">Uncharacterized protein</fullName>
    </submittedName>
</protein>
<dbReference type="Proteomes" id="UP001140949">
    <property type="component" value="Unassembled WGS sequence"/>
</dbReference>
<evidence type="ECO:0000313" key="2">
    <source>
        <dbReference type="EMBL" id="KAJ6804164.1"/>
    </source>
</evidence>
<keyword evidence="1" id="KW-1133">Transmembrane helix</keyword>
<proteinExistence type="predicted"/>
<evidence type="ECO:0000313" key="3">
    <source>
        <dbReference type="Proteomes" id="UP001140949"/>
    </source>
</evidence>
<gene>
    <name evidence="2" type="ORF">M6B38_185620</name>
</gene>
<dbReference type="AlphaFoldDB" id="A0AAX6EJF5"/>